<feature type="domain" description="C2H2-type" evidence="7">
    <location>
        <begin position="1588"/>
        <end position="1615"/>
    </location>
</feature>
<feature type="compositionally biased region" description="Acidic residues" evidence="6">
    <location>
        <begin position="590"/>
        <end position="599"/>
    </location>
</feature>
<dbReference type="Pfam" id="PF00096">
    <property type="entry name" value="zf-C2H2"/>
    <property type="match status" value="1"/>
</dbReference>
<name>A0A8X6IKT8_9ARAC</name>
<feature type="domain" description="C2H2-type" evidence="7">
    <location>
        <begin position="1174"/>
        <end position="1201"/>
    </location>
</feature>
<dbReference type="SMART" id="SM00355">
    <property type="entry name" value="ZnF_C2H2"/>
    <property type="match status" value="31"/>
</dbReference>
<dbReference type="PROSITE" id="PS50157">
    <property type="entry name" value="ZINC_FINGER_C2H2_2"/>
    <property type="match status" value="13"/>
</dbReference>
<keyword evidence="1" id="KW-0479">Metal-binding</keyword>
<keyword evidence="9" id="KW-1185">Reference proteome</keyword>
<dbReference type="PANTHER" id="PTHR24403">
    <property type="entry name" value="ZINC FINGER PROTEIN"/>
    <property type="match status" value="1"/>
</dbReference>
<accession>A0A8X6IKT8</accession>
<evidence type="ECO:0000256" key="6">
    <source>
        <dbReference type="SAM" id="MobiDB-lite"/>
    </source>
</evidence>
<sequence>MSSQPLRLLPRMEQSSTFWCSNLYQPPRNAAADNHLFAIFALACGNRRFANADCATVVYPYVHDTNSSWIMLQTSKKQNGTPVIQKKLKSFHNIVLNFLHAFCDLLSYVGLSTYICEEHAVLFIMPGLGRYPCNSCDYIAGNRRMLARHVVLMHSPKVFKCPLCSFITRYAANWYRHKRDLHGLTKITNCEVCGFFANSTAELAQHKETEHPEHLQLQKFEDKYAKERLRLSVKLEEEDPPLEPITVIEEVDDDLQLDQSSEFQESNLTEETDTKAGSQDSITFSLPLNGLKSINDEFSANGGEDKKKPLKVVMNDAEPSSDKLGPLKVKRSYNCDPCGLLTSNPREYLYHLKNTHGERISVFECKYCIYASKHVQKLQRHCGLVHRQLIAKDPEYQKQLEAQKEKRIRPGMNRLSASILPNTSTGNSVFKASNPSDLNRPIRSKAQLPFRCSLCPYQTRNKGFLIHHEKTVHFKKRLYRCLQCGYVTHEKGRYTKHIKYHSLNKKQCEYCFFKTAYKWNMDRHMKNHENGAEGAFQCTACNFTTSTKQSFKSHVTNHHNNSSVEEFVDHSQDMNGENEDSEEWIDMEDAPDETEENITSDESASTEPSNFTESRENSETVWKDGKAYQKTLQCKLCDFKAAWPFEMKKHEENHRSQKKHPCPLCGMRFEHIAWLTKHLRRVHQDTPQAKNIAAAFDLLKPTRRRPGKEYAADTVLPMFQEVLKQNNVANNKPQEPPKNSMLSTLLNKPLQPFASTSSNKFSVPYKSKAMASAVNMSRQLRISNYYEKNSTNEASSMATPSVKSKNVPTCNVCGYKTRWISELQRHMRVHSQEKPFHCPKCKYHCKWKGDLNRHLMKYHGIKVPSSNKKNGIPKLKLKKSSDIPNTSSDWQPVKQDPKRNNCASSNSVRNPNEDGPLDLTTKDTFPNPYASSDIYDPYDFENFSSTVDESVLDVESISENESSNFKSPLQHLREVSFNVDDSSNGSSSKRKYQCPYCSFGTTTASRFHVHIVQHFNRRPFMCSVCGYNSNWEWDITKHIRLKGCRDKFHNKACVLLTDESGRRNYEKYEKYLVDINEPPPTVFSRLPDANSIPDVDSRYNCNRPPQPEQTNKNCSYDFRNIGSNFEDTPENIVVTPDINIPDQSDIMDSQQSYYSNQSDIAEDASERSNESKCFFCKHCDFKHPTKRVVISHLSVHAGIKPFRCRACGITSNWRHVIVRHVKDAHNGYMNEVEDRISYVQEGFALRLTSINSNIQNIDASNSKTCAPQFGCKICPYKCDKEFYIKFHMKQHRPREGAIYRCDYCPYFVKFKKTLVRHLKLHNPAVSDSMMNENMELEEMDNSLFEGQSDVDINGGDIYNFYDSQANDSPDDSIAISFDTLNQYSNSEIASPQKIKRHICESCPYKTDNKTQYLYHKQFHRPNPSAPFKCSICTYWATMQHLLTQHMKVHSDAEAESENSSPKESSIRTPPEKFDSESDWTEKMSVVYVKRGELIVKMFKCKFCPMMNKKKANVRVHQKMHGVIVNNGKFACSYCDYQCLNQGGLTNHLKIHQKVPEKEAFVEQRIEDMELSGKSDENGSSIRKKFFSYFCTKCPALFKSSNDLATHSKHHGSNFPYPCTHCDYRAKHKPHIFQHLAVHSPEYIAKRNASQGSSFNADKESLSTDPMLDASEIPLVKKIDQMLLLEASEISSALKKTGEAVNLLQKCVFCPASFFKTSTLTYHISLHGSEGEFKCSQCDYAVNRSHNLTVHSLVHPKKKPPAKPRRSPVKTFPCPSCPAVFYKQDRYERHLNLHGKNYKFACEHCDYSVRFAANLIKHRALHAAKTDTENSTPVAKVSDENASVASTLPAKPLTENTNYFEVEDKKITYICDRCPYFQNRRDAVQSHQRRHWYKDGFKCPYCDYTSMQSGFVQSHIKMHIQPHQLFPAQAFMKYESFKIFFKENGEETLLFDDQEMLKEKPPDISQESKTKKKRKTEEYNEKRKFRKSSADSASLDSNSSDFISKPKVPVVVLSDILSDKDFKKYAPKLKIPKLKITKCTDSNSSEKIYSKINISYDSEDKLQTTWTKPKPSLVVKISKVENSNKNDKAVYSVSTKTVDISEHSTNMTIKKTDPVENITDSVLDNQDQSLQKSDSVLPVTVDTEVHIDSGVSNMEDSTKEACNTASDIEPENDLEESRILDTSVDESDKKSEESFSSDTVPEVMSDVLCEKLVLSDLSFGKDIPLINGENDSHLTNGLNLLPEEIEVKL</sequence>
<dbReference type="Proteomes" id="UP000886998">
    <property type="component" value="Unassembled WGS sequence"/>
</dbReference>
<feature type="region of interest" description="Disordered" evidence="6">
    <location>
        <begin position="2147"/>
        <end position="2199"/>
    </location>
</feature>
<feature type="domain" description="C2H2-type" evidence="7">
    <location>
        <begin position="660"/>
        <end position="688"/>
    </location>
</feature>
<dbReference type="PROSITE" id="PS00028">
    <property type="entry name" value="ZINC_FINGER_C2H2_1"/>
    <property type="match status" value="9"/>
</dbReference>
<keyword evidence="3 5" id="KW-0863">Zinc-finger</keyword>
<feature type="domain" description="C2H2-type" evidence="7">
    <location>
        <begin position="479"/>
        <end position="506"/>
    </location>
</feature>
<evidence type="ECO:0000256" key="3">
    <source>
        <dbReference type="ARBA" id="ARBA00022771"/>
    </source>
</evidence>
<feature type="compositionally biased region" description="Polar residues" evidence="6">
    <location>
        <begin position="2149"/>
        <end position="2165"/>
    </location>
</feature>
<dbReference type="Gene3D" id="3.30.160.60">
    <property type="entry name" value="Classic Zinc Finger"/>
    <property type="match status" value="16"/>
</dbReference>
<dbReference type="InterPro" id="IPR013087">
    <property type="entry name" value="Znf_C2H2_type"/>
</dbReference>
<feature type="domain" description="C2H2-type" evidence="7">
    <location>
        <begin position="992"/>
        <end position="1019"/>
    </location>
</feature>
<proteinExistence type="predicted"/>
<feature type="compositionally biased region" description="Low complexity" evidence="6">
    <location>
        <begin position="1989"/>
        <end position="1999"/>
    </location>
</feature>
<keyword evidence="2" id="KW-0677">Repeat</keyword>
<dbReference type="PANTHER" id="PTHR24403:SF67">
    <property type="entry name" value="FI01116P-RELATED"/>
    <property type="match status" value="1"/>
</dbReference>
<feature type="domain" description="C2H2-type" evidence="7">
    <location>
        <begin position="1616"/>
        <end position="1643"/>
    </location>
</feature>
<evidence type="ECO:0000256" key="5">
    <source>
        <dbReference type="PROSITE-ProRule" id="PRU00042"/>
    </source>
</evidence>
<feature type="domain" description="C2H2-type" evidence="7">
    <location>
        <begin position="1799"/>
        <end position="1826"/>
    </location>
</feature>
<evidence type="ECO:0000256" key="4">
    <source>
        <dbReference type="ARBA" id="ARBA00022833"/>
    </source>
</evidence>
<feature type="compositionally biased region" description="Polar residues" evidence="6">
    <location>
        <begin position="1457"/>
        <end position="1467"/>
    </location>
</feature>
<feature type="region of interest" description="Disordered" evidence="6">
    <location>
        <begin position="1447"/>
        <end position="1475"/>
    </location>
</feature>
<feature type="domain" description="C2H2-type" evidence="7">
    <location>
        <begin position="1704"/>
        <end position="1731"/>
    </location>
</feature>
<feature type="domain" description="C2H2-type" evidence="7">
    <location>
        <begin position="1427"/>
        <end position="1454"/>
    </location>
</feature>
<dbReference type="GO" id="GO:0008270">
    <property type="term" value="F:zinc ion binding"/>
    <property type="evidence" value="ECO:0007669"/>
    <property type="project" value="UniProtKB-KW"/>
</dbReference>
<comment type="caution">
    <text evidence="8">The sequence shown here is derived from an EMBL/GenBank/DDBJ whole genome shotgun (WGS) entry which is preliminary data.</text>
</comment>
<evidence type="ECO:0000313" key="9">
    <source>
        <dbReference type="Proteomes" id="UP000886998"/>
    </source>
</evidence>
<dbReference type="EMBL" id="BMAV01026306">
    <property type="protein sequence ID" value="GFS49120.1"/>
    <property type="molecule type" value="Genomic_DNA"/>
</dbReference>
<feature type="region of interest" description="Disordered" evidence="6">
    <location>
        <begin position="862"/>
        <end position="925"/>
    </location>
</feature>
<feature type="compositionally biased region" description="Polar residues" evidence="6">
    <location>
        <begin position="600"/>
        <end position="612"/>
    </location>
</feature>
<feature type="compositionally biased region" description="Basic and acidic residues" evidence="6">
    <location>
        <begin position="1959"/>
        <end position="1981"/>
    </location>
</feature>
<feature type="domain" description="C2H2-type" evidence="7">
    <location>
        <begin position="450"/>
        <end position="478"/>
    </location>
</feature>
<evidence type="ECO:0000259" key="7">
    <source>
        <dbReference type="PROSITE" id="PS50157"/>
    </source>
</evidence>
<dbReference type="InterPro" id="IPR036236">
    <property type="entry name" value="Znf_C2H2_sf"/>
</dbReference>
<feature type="domain" description="C2H2-type" evidence="7">
    <location>
        <begin position="808"/>
        <end position="835"/>
    </location>
</feature>
<dbReference type="SUPFAM" id="SSF57667">
    <property type="entry name" value="beta-beta-alpha zinc fingers"/>
    <property type="match status" value="10"/>
</dbReference>
<feature type="domain" description="C2H2-type" evidence="7">
    <location>
        <begin position="1771"/>
        <end position="1798"/>
    </location>
</feature>
<dbReference type="GO" id="GO:0010468">
    <property type="term" value="P:regulation of gene expression"/>
    <property type="evidence" value="ECO:0007669"/>
    <property type="project" value="TreeGrafter"/>
</dbReference>
<feature type="region of interest" description="Disordered" evidence="6">
    <location>
        <begin position="590"/>
        <end position="620"/>
    </location>
</feature>
<feature type="region of interest" description="Disordered" evidence="6">
    <location>
        <begin position="1959"/>
        <end position="1999"/>
    </location>
</feature>
<organism evidence="8 9">
    <name type="scientific">Trichonephila inaurata madagascariensis</name>
    <dbReference type="NCBI Taxonomy" id="2747483"/>
    <lineage>
        <taxon>Eukaryota</taxon>
        <taxon>Metazoa</taxon>
        <taxon>Ecdysozoa</taxon>
        <taxon>Arthropoda</taxon>
        <taxon>Chelicerata</taxon>
        <taxon>Arachnida</taxon>
        <taxon>Araneae</taxon>
        <taxon>Araneomorphae</taxon>
        <taxon>Entelegynae</taxon>
        <taxon>Araneoidea</taxon>
        <taxon>Nephilidae</taxon>
        <taxon>Trichonephila</taxon>
        <taxon>Trichonephila inaurata</taxon>
    </lineage>
</organism>
<feature type="domain" description="C2H2-type" evidence="7">
    <location>
        <begin position="1732"/>
        <end position="1759"/>
    </location>
</feature>
<reference evidence="8" key="1">
    <citation type="submission" date="2020-08" db="EMBL/GenBank/DDBJ databases">
        <title>Multicomponent nature underlies the extraordinary mechanical properties of spider dragline silk.</title>
        <authorList>
            <person name="Kono N."/>
            <person name="Nakamura H."/>
            <person name="Mori M."/>
            <person name="Yoshida Y."/>
            <person name="Ohtoshi R."/>
            <person name="Malay A.D."/>
            <person name="Moran D.A.P."/>
            <person name="Tomita M."/>
            <person name="Numata K."/>
            <person name="Arakawa K."/>
        </authorList>
    </citation>
    <scope>NUCLEOTIDE SEQUENCE</scope>
</reference>
<evidence type="ECO:0000256" key="2">
    <source>
        <dbReference type="ARBA" id="ARBA00022737"/>
    </source>
</evidence>
<gene>
    <name evidence="8" type="primary">NCL1_26856</name>
    <name evidence="8" type="ORF">TNIN_375581</name>
</gene>
<dbReference type="InterPro" id="IPR050688">
    <property type="entry name" value="Zinc_finger/UBP_domain"/>
</dbReference>
<dbReference type="OrthoDB" id="6417347at2759"/>
<evidence type="ECO:0000313" key="8">
    <source>
        <dbReference type="EMBL" id="GFS49120.1"/>
    </source>
</evidence>
<keyword evidence="4" id="KW-0862">Zinc</keyword>
<protein>
    <submittedName>
        <fullName evidence="8">Zinc finger protein</fullName>
    </submittedName>
</protein>
<feature type="compositionally biased region" description="Polar residues" evidence="6">
    <location>
        <begin position="901"/>
        <end position="910"/>
    </location>
</feature>
<evidence type="ECO:0000256" key="1">
    <source>
        <dbReference type="ARBA" id="ARBA00022723"/>
    </source>
</evidence>
<dbReference type="GO" id="GO:0005634">
    <property type="term" value="C:nucleus"/>
    <property type="evidence" value="ECO:0007669"/>
    <property type="project" value="TreeGrafter"/>
</dbReference>